<dbReference type="InterPro" id="IPR003959">
    <property type="entry name" value="ATPase_AAA_core"/>
</dbReference>
<feature type="domain" description="Clp ATPase C-terminal" evidence="3">
    <location>
        <begin position="162"/>
        <end position="251"/>
    </location>
</feature>
<dbReference type="PANTHER" id="PTHR11638:SF18">
    <property type="entry name" value="HEAT SHOCK PROTEIN 104"/>
    <property type="match status" value="1"/>
</dbReference>
<organism evidence="4">
    <name type="scientific">marine metagenome</name>
    <dbReference type="NCBI Taxonomy" id="408172"/>
    <lineage>
        <taxon>unclassified sequences</taxon>
        <taxon>metagenomes</taxon>
        <taxon>ecological metagenomes</taxon>
    </lineage>
</organism>
<protein>
    <recommendedName>
        <fullName evidence="3">Clp ATPase C-terminal domain-containing protein</fullName>
    </recommendedName>
</protein>
<feature type="non-terminal residue" evidence="4">
    <location>
        <position position="1"/>
    </location>
</feature>
<dbReference type="SMART" id="SM01086">
    <property type="entry name" value="ClpB_D2-small"/>
    <property type="match status" value="1"/>
</dbReference>
<dbReference type="GO" id="GO:0005524">
    <property type="term" value="F:ATP binding"/>
    <property type="evidence" value="ECO:0007669"/>
    <property type="project" value="UniProtKB-KW"/>
</dbReference>
<keyword evidence="1" id="KW-0547">Nucleotide-binding</keyword>
<accession>A0A382XMU4</accession>
<dbReference type="GO" id="GO:0016887">
    <property type="term" value="F:ATP hydrolysis activity"/>
    <property type="evidence" value="ECO:0007669"/>
    <property type="project" value="InterPro"/>
</dbReference>
<dbReference type="PRINTS" id="PR00300">
    <property type="entry name" value="CLPPROTEASEA"/>
</dbReference>
<dbReference type="EMBL" id="UINC01168751">
    <property type="protein sequence ID" value="SVD71935.1"/>
    <property type="molecule type" value="Genomic_DNA"/>
</dbReference>
<proteinExistence type="predicted"/>
<dbReference type="SUPFAM" id="SSF52540">
    <property type="entry name" value="P-loop containing nucleoside triphosphate hydrolases"/>
    <property type="match status" value="1"/>
</dbReference>
<dbReference type="Pfam" id="PF07724">
    <property type="entry name" value="AAA_2"/>
    <property type="match status" value="1"/>
</dbReference>
<name>A0A382XMU4_9ZZZZ</name>
<keyword evidence="2" id="KW-0067">ATP-binding</keyword>
<dbReference type="InterPro" id="IPR027417">
    <property type="entry name" value="P-loop_NTPase"/>
</dbReference>
<feature type="non-terminal residue" evidence="4">
    <location>
        <position position="269"/>
    </location>
</feature>
<evidence type="ECO:0000313" key="4">
    <source>
        <dbReference type="EMBL" id="SVD71935.1"/>
    </source>
</evidence>
<dbReference type="InterPro" id="IPR050130">
    <property type="entry name" value="ClpA_ClpB"/>
</dbReference>
<gene>
    <name evidence="4" type="ORF">METZ01_LOCUS424789</name>
</gene>
<dbReference type="AlphaFoldDB" id="A0A382XMU4"/>
<reference evidence="4" key="1">
    <citation type="submission" date="2018-05" db="EMBL/GenBank/DDBJ databases">
        <authorList>
            <person name="Lanie J.A."/>
            <person name="Ng W.-L."/>
            <person name="Kazmierczak K.M."/>
            <person name="Andrzejewski T.M."/>
            <person name="Davidsen T.M."/>
            <person name="Wayne K.J."/>
            <person name="Tettelin H."/>
            <person name="Glass J.I."/>
            <person name="Rusch D."/>
            <person name="Podicherti R."/>
            <person name="Tsui H.-C.T."/>
            <person name="Winkler M.E."/>
        </authorList>
    </citation>
    <scope>NUCLEOTIDE SEQUENCE</scope>
</reference>
<dbReference type="Pfam" id="PF10431">
    <property type="entry name" value="ClpB_D2-small"/>
    <property type="match status" value="1"/>
</dbReference>
<dbReference type="InterPro" id="IPR019489">
    <property type="entry name" value="Clp_ATPase_C"/>
</dbReference>
<evidence type="ECO:0000256" key="1">
    <source>
        <dbReference type="ARBA" id="ARBA00022741"/>
    </source>
</evidence>
<evidence type="ECO:0000259" key="3">
    <source>
        <dbReference type="SMART" id="SM01086"/>
    </source>
</evidence>
<evidence type="ECO:0000256" key="2">
    <source>
        <dbReference type="ARBA" id="ARBA00022840"/>
    </source>
</evidence>
<dbReference type="PANTHER" id="PTHR11638">
    <property type="entry name" value="ATP-DEPENDENT CLP PROTEASE"/>
    <property type="match status" value="1"/>
</dbReference>
<dbReference type="GO" id="GO:0034605">
    <property type="term" value="P:cellular response to heat"/>
    <property type="evidence" value="ECO:0007669"/>
    <property type="project" value="TreeGrafter"/>
</dbReference>
<dbReference type="Gene3D" id="3.40.50.300">
    <property type="entry name" value="P-loop containing nucleotide triphosphate hydrolases"/>
    <property type="match status" value="1"/>
</dbReference>
<dbReference type="GO" id="GO:0005737">
    <property type="term" value="C:cytoplasm"/>
    <property type="evidence" value="ECO:0007669"/>
    <property type="project" value="TreeGrafter"/>
</dbReference>
<dbReference type="CDD" id="cd19499">
    <property type="entry name" value="RecA-like_ClpB_Hsp104-like"/>
    <property type="match status" value="1"/>
</dbReference>
<sequence length="269" mass="30354">YLAQSLGRYLFNDEDALIHVDMSEYMEKFAISRLIGAPPGYVGYDEGGQLTEKVRRRPYSVVLLDEIEKAHPDVFNLLLQVLDEGRLTDSFGRKVNFKNTILIMTSNLGTRDISKSGGLGFQSVDKKSLRETMERRINEEMKKTFSPEFLNRLDETVVFNPLDRKDILSIVDIELKDVFKRVEERGMTVSLTPGAKALVAEKGFDQTYGARQLKRTIQKLVEDPLAEDILQGRFTEGSKIRVSKKSGGLHFVDGNATDDVGEVLDKDKA</sequence>
<dbReference type="Gene3D" id="1.10.8.60">
    <property type="match status" value="1"/>
</dbReference>
<dbReference type="InterPro" id="IPR001270">
    <property type="entry name" value="ClpA/B"/>
</dbReference>